<dbReference type="Proteomes" id="UP001064971">
    <property type="component" value="Chromosome"/>
</dbReference>
<name>A0ABM8AEU7_9DEIO</name>
<dbReference type="PANTHER" id="PTHR43415:SF3">
    <property type="entry name" value="GNAT-FAMILY ACETYLTRANSFERASE"/>
    <property type="match status" value="1"/>
</dbReference>
<dbReference type="EMBL" id="AP026560">
    <property type="protein sequence ID" value="BDP42156.1"/>
    <property type="molecule type" value="Genomic_DNA"/>
</dbReference>
<feature type="domain" description="N-acetyltransferase" evidence="1">
    <location>
        <begin position="5"/>
        <end position="165"/>
    </location>
</feature>
<protein>
    <submittedName>
        <fullName evidence="2">N-acetyltransferase</fullName>
    </submittedName>
</protein>
<dbReference type="PANTHER" id="PTHR43415">
    <property type="entry name" value="SPERMIDINE N(1)-ACETYLTRANSFERASE"/>
    <property type="match status" value="1"/>
</dbReference>
<dbReference type="InterPro" id="IPR000182">
    <property type="entry name" value="GNAT_dom"/>
</dbReference>
<reference evidence="2" key="1">
    <citation type="submission" date="2022-07" db="EMBL/GenBank/DDBJ databases">
        <title>Complete Genome Sequence of the Radioresistant Bacterium Deinococcus aetherius ST0316, Isolated from the Air Dust collected in Lower Stratosphere above Japan.</title>
        <authorList>
            <person name="Satoh K."/>
            <person name="Hagiwara K."/>
            <person name="Katsumata K."/>
            <person name="Kubo A."/>
            <person name="Yokobori S."/>
            <person name="Yamagishi A."/>
            <person name="Oono Y."/>
            <person name="Narumi I."/>
        </authorList>
    </citation>
    <scope>NUCLEOTIDE SEQUENCE</scope>
    <source>
        <strain evidence="2">ST0316</strain>
    </source>
</reference>
<evidence type="ECO:0000313" key="2">
    <source>
        <dbReference type="EMBL" id="BDP42156.1"/>
    </source>
</evidence>
<accession>A0ABM8AEU7</accession>
<dbReference type="SUPFAM" id="SSF55729">
    <property type="entry name" value="Acyl-CoA N-acyltransferases (Nat)"/>
    <property type="match status" value="1"/>
</dbReference>
<proteinExistence type="predicted"/>
<dbReference type="Pfam" id="PF13302">
    <property type="entry name" value="Acetyltransf_3"/>
    <property type="match status" value="1"/>
</dbReference>
<dbReference type="InterPro" id="IPR016181">
    <property type="entry name" value="Acyl_CoA_acyltransferase"/>
</dbReference>
<dbReference type="PROSITE" id="PS51186">
    <property type="entry name" value="GNAT"/>
    <property type="match status" value="1"/>
</dbReference>
<organism evidence="2 3">
    <name type="scientific">Deinococcus aetherius</name>
    <dbReference type="NCBI Taxonomy" id="200252"/>
    <lineage>
        <taxon>Bacteria</taxon>
        <taxon>Thermotogati</taxon>
        <taxon>Deinococcota</taxon>
        <taxon>Deinococci</taxon>
        <taxon>Deinococcales</taxon>
        <taxon>Deinococcaceae</taxon>
        <taxon>Deinococcus</taxon>
    </lineage>
</organism>
<evidence type="ECO:0000313" key="3">
    <source>
        <dbReference type="Proteomes" id="UP001064971"/>
    </source>
</evidence>
<evidence type="ECO:0000259" key="1">
    <source>
        <dbReference type="PROSITE" id="PS51186"/>
    </source>
</evidence>
<gene>
    <name evidence="2" type="ORF">DAETH_21250</name>
</gene>
<sequence length="183" mass="19862">MALTVTLRPLRPGDEEAAVRWAADPEFCLAAGWTPGLAPRLVRDHWRPIVAGSWPDFLRLGVEVGGRFVGYVDLAELTPTSGQFGIGIGERALWGRGVGREAGRLLLAGAFGTLGLKTVTAQVYAPNLRSHALMRRLGFREAGRGEPEPYRGEVVEVVRYALTREEWNVTPVRSGGEGPSPFA</sequence>
<dbReference type="Gene3D" id="3.40.630.30">
    <property type="match status" value="1"/>
</dbReference>
<dbReference type="RefSeq" id="WP_319993711.1">
    <property type="nucleotide sequence ID" value="NZ_AP026560.1"/>
</dbReference>
<keyword evidence="3" id="KW-1185">Reference proteome</keyword>